<protein>
    <submittedName>
        <fullName evidence="2">Asp-tRNA(Asn)/Glu-tRNA(Gln) amidotransferase subunit GatA</fullName>
    </submittedName>
</protein>
<dbReference type="PANTHER" id="PTHR11895">
    <property type="entry name" value="TRANSAMIDASE"/>
    <property type="match status" value="1"/>
</dbReference>
<dbReference type="InterPro" id="IPR020556">
    <property type="entry name" value="Amidase_CS"/>
</dbReference>
<dbReference type="AlphaFoldDB" id="A0A372LRL2"/>
<evidence type="ECO:0000313" key="3">
    <source>
        <dbReference type="Proteomes" id="UP000264541"/>
    </source>
</evidence>
<dbReference type="Proteomes" id="UP000264541">
    <property type="component" value="Unassembled WGS sequence"/>
</dbReference>
<dbReference type="EMBL" id="QVTE01000015">
    <property type="protein sequence ID" value="RFU70557.1"/>
    <property type="molecule type" value="Genomic_DNA"/>
</dbReference>
<proteinExistence type="predicted"/>
<dbReference type="Gene3D" id="3.90.1300.10">
    <property type="entry name" value="Amidase signature (AS) domain"/>
    <property type="match status" value="1"/>
</dbReference>
<comment type="caution">
    <text evidence="2">The sequence shown here is derived from an EMBL/GenBank/DDBJ whole genome shotgun (WGS) entry which is preliminary data.</text>
</comment>
<dbReference type="OrthoDB" id="9811471at2"/>
<evidence type="ECO:0000313" key="2">
    <source>
        <dbReference type="EMBL" id="RFU70557.1"/>
    </source>
</evidence>
<accession>A0A372LRL2</accession>
<keyword evidence="2" id="KW-0808">Transferase</keyword>
<dbReference type="GO" id="GO:0016740">
    <property type="term" value="F:transferase activity"/>
    <property type="evidence" value="ECO:0007669"/>
    <property type="project" value="UniProtKB-KW"/>
</dbReference>
<dbReference type="InterPro" id="IPR036928">
    <property type="entry name" value="AS_sf"/>
</dbReference>
<dbReference type="Pfam" id="PF01425">
    <property type="entry name" value="Amidase"/>
    <property type="match status" value="1"/>
</dbReference>
<feature type="domain" description="Amidase" evidence="1">
    <location>
        <begin position="37"/>
        <end position="460"/>
    </location>
</feature>
<gene>
    <name evidence="2" type="primary">gatA</name>
    <name evidence="2" type="ORF">D0469_06415</name>
</gene>
<keyword evidence="3" id="KW-1185">Reference proteome</keyword>
<reference evidence="2 3" key="1">
    <citation type="submission" date="2018-08" db="EMBL/GenBank/DDBJ databases">
        <title>Bacillus chawlae sp. nov., Bacillus glennii sp. nov., and Bacillus saganii sp. nov. Isolated from the Vehicle Assembly Building at Kennedy Space Center where the Viking Spacecraft were Assembled.</title>
        <authorList>
            <person name="Seuylemezian A."/>
            <person name="Vaishampayan P."/>
        </authorList>
    </citation>
    <scope>NUCLEOTIDE SEQUENCE [LARGE SCALE GENOMIC DNA]</scope>
    <source>
        <strain evidence="2 3">V47-23a</strain>
    </source>
</reference>
<dbReference type="InterPro" id="IPR000120">
    <property type="entry name" value="Amidase"/>
</dbReference>
<sequence length="481" mass="52774">MRKGKRQVKASYKDEILQWDLSRLSNAISEKQISPVEVTRQIIERISQVNPKINAYITVLAEQAVEDAEQAEQEISNGNWRGPLHGIPLGVKDVIYTKNINTTMGSQLFKDFVPDYNATVVEKLKQAGATIIGKQNTHEFAYGPTGDRSHFGPVRNPYNLSKMTGGSSSGSAAAVASGLCYGALGTDTGGSVRIPASVCGIVGMKPTFGRVSKYGLYPTSWTLDHIGPLTRSVKDNAILLNALSGYDSQDYYSIKTDQEDFTRLLGKGIKGSVIGIPSSFYFERVDSEVRNQVNHAIEVFKSLGAEIRPVDIPQLQEISLAHQMIVRCEAYAIHESTLTDTPELYDAEVKERLLSGLTPIALDYVKAIQMKQVAIHEFNQILEQVDIILIPTVPVLPPDIDQREVMVDGYPEHARSAMNRLNGPTNLNGFPSLQIPCGFSASGMPIGVQLIGKQLDEANLYRFGYAFEQEAGIPTIKINIG</sequence>
<dbReference type="SUPFAM" id="SSF75304">
    <property type="entry name" value="Amidase signature (AS) enzymes"/>
    <property type="match status" value="1"/>
</dbReference>
<dbReference type="PANTHER" id="PTHR11895:SF176">
    <property type="entry name" value="AMIDASE AMID-RELATED"/>
    <property type="match status" value="1"/>
</dbReference>
<evidence type="ECO:0000259" key="1">
    <source>
        <dbReference type="Pfam" id="PF01425"/>
    </source>
</evidence>
<dbReference type="PROSITE" id="PS00571">
    <property type="entry name" value="AMIDASES"/>
    <property type="match status" value="1"/>
</dbReference>
<dbReference type="InterPro" id="IPR023631">
    <property type="entry name" value="Amidase_dom"/>
</dbReference>
<name>A0A372LRL2_9BACI</name>
<organism evidence="2 3">
    <name type="scientific">Peribacillus saganii</name>
    <dbReference type="NCBI Taxonomy" id="2303992"/>
    <lineage>
        <taxon>Bacteria</taxon>
        <taxon>Bacillati</taxon>
        <taxon>Bacillota</taxon>
        <taxon>Bacilli</taxon>
        <taxon>Bacillales</taxon>
        <taxon>Bacillaceae</taxon>
        <taxon>Peribacillus</taxon>
    </lineage>
</organism>